<organism evidence="1 2">
    <name type="scientific">Agrobacterium deltaense NCPPB 1641</name>
    <dbReference type="NCBI Taxonomy" id="1183425"/>
    <lineage>
        <taxon>Bacteria</taxon>
        <taxon>Pseudomonadati</taxon>
        <taxon>Pseudomonadota</taxon>
        <taxon>Alphaproteobacteria</taxon>
        <taxon>Hyphomicrobiales</taxon>
        <taxon>Rhizobiaceae</taxon>
        <taxon>Rhizobium/Agrobacterium group</taxon>
        <taxon>Agrobacterium</taxon>
    </lineage>
</organism>
<accession>A0A1S7U2H6</accession>
<dbReference type="AlphaFoldDB" id="A0A1S7U2H6"/>
<evidence type="ECO:0008006" key="3">
    <source>
        <dbReference type="Google" id="ProtNLM"/>
    </source>
</evidence>
<sequence length="482" mass="54509">MTDTSLTPEAKLELEAVQKFVELSKNDIEFFAKNVLRVSLRPKQIEFANAFMNNRRVTFRGGVGFGKTYVISVLAWWALFCHDEVKFIAFGPTEDQLKGALWGEIRSRWEGMQPVFKDAWEVTSTKVERKANPNGCYAEYRLASKTNPAAARGIHAKNVFIVCDEADGVPDEIISLMAGIFADSNPKLALISNPTKLGTFFWKTHCDPEISKIWVPLHGKVTDNPNLSEEALQEMIAERGGPNSLETRTMLWGEFPEEEYESLIPYNLLTLAAQNDDVVENEQKSIVWGVDPAGDTGQDRSVLCIRRDNLVLEFKSWEGLNTTQLSYAIADLYQSLPLNKRPSVIAVDAIGIGKGVADNLAEFGLPVRHVKVSNKATRQPERWHSLKEQLWFEAKDWFATENVKTPDNADFIREISAHTYEITSGGKYKMESKRDVVKKRLKNKSPDFADSFILTFAVTGIRYQGKYSFNKPIQYDNLAIYE</sequence>
<gene>
    <name evidence="1" type="ORF">AGR7A_Lc140074</name>
</gene>
<evidence type="ECO:0000313" key="1">
    <source>
        <dbReference type="EMBL" id="CVI61039.1"/>
    </source>
</evidence>
<dbReference type="Gene3D" id="3.30.420.240">
    <property type="match status" value="1"/>
</dbReference>
<evidence type="ECO:0000313" key="2">
    <source>
        <dbReference type="Proteomes" id="UP000192140"/>
    </source>
</evidence>
<dbReference type="RefSeq" id="WP_080854666.1">
    <property type="nucleotide sequence ID" value="NZ_LT009776.1"/>
</dbReference>
<dbReference type="Gene3D" id="3.40.50.300">
    <property type="entry name" value="P-loop containing nucleotide triphosphate hydrolases"/>
    <property type="match status" value="1"/>
</dbReference>
<reference evidence="1" key="1">
    <citation type="submission" date="2016-01" db="EMBL/GenBank/DDBJ databases">
        <authorList>
            <person name="Regsiter A."/>
            <person name="william w."/>
        </authorList>
    </citation>
    <scope>NUCLEOTIDE SEQUENCE</scope>
    <source>
        <strain evidence="1">NCPPB 1641</strain>
    </source>
</reference>
<name>A0A1S7U2H6_9HYPH</name>
<proteinExistence type="predicted"/>
<dbReference type="Proteomes" id="UP000192140">
    <property type="component" value="Unassembled WGS sequence"/>
</dbReference>
<protein>
    <recommendedName>
        <fullName evidence="3">Terminase</fullName>
    </recommendedName>
</protein>
<dbReference type="EMBL" id="FCNP01000035">
    <property type="protein sequence ID" value="CVI61039.1"/>
    <property type="molecule type" value="Genomic_DNA"/>
</dbReference>
<comment type="caution">
    <text evidence="1">The sequence shown here is derived from an EMBL/GenBank/DDBJ whole genome shotgun (WGS) entry which is preliminary data.</text>
</comment>
<keyword evidence="2" id="KW-1185">Reference proteome</keyword>
<dbReference type="SUPFAM" id="SSF52540">
    <property type="entry name" value="P-loop containing nucleoside triphosphate hydrolases"/>
    <property type="match status" value="1"/>
</dbReference>
<dbReference type="InterPro" id="IPR027417">
    <property type="entry name" value="P-loop_NTPase"/>
</dbReference>